<feature type="region of interest" description="Disordered" evidence="2">
    <location>
        <begin position="921"/>
        <end position="1004"/>
    </location>
</feature>
<evidence type="ECO:0000256" key="2">
    <source>
        <dbReference type="SAM" id="MobiDB-lite"/>
    </source>
</evidence>
<protein>
    <submittedName>
        <fullName evidence="4">DNA topoisomerase 2-binding protein 1</fullName>
    </submittedName>
</protein>
<dbReference type="SMART" id="SM00292">
    <property type="entry name" value="BRCT"/>
    <property type="match status" value="6"/>
</dbReference>
<feature type="region of interest" description="Disordered" evidence="2">
    <location>
        <begin position="332"/>
        <end position="435"/>
    </location>
</feature>
<feature type="domain" description="BRCT" evidence="3">
    <location>
        <begin position="1056"/>
        <end position="1155"/>
    </location>
</feature>
<feature type="compositionally biased region" description="Low complexity" evidence="2">
    <location>
        <begin position="409"/>
        <end position="420"/>
    </location>
</feature>
<dbReference type="Gene3D" id="3.40.50.10190">
    <property type="entry name" value="BRCT domain"/>
    <property type="match status" value="6"/>
</dbReference>
<evidence type="ECO:0000313" key="4">
    <source>
        <dbReference type="EMBL" id="KAG0277312.1"/>
    </source>
</evidence>
<evidence type="ECO:0000313" key="5">
    <source>
        <dbReference type="Proteomes" id="UP001194580"/>
    </source>
</evidence>
<comment type="caution">
    <text evidence="4">The sequence shown here is derived from an EMBL/GenBank/DDBJ whole genome shotgun (WGS) entry which is preliminary data.</text>
</comment>
<accession>A0AAD4DGC0</accession>
<feature type="domain" description="BRCT" evidence="3">
    <location>
        <begin position="713"/>
        <end position="805"/>
    </location>
</feature>
<feature type="region of interest" description="Disordered" evidence="2">
    <location>
        <begin position="822"/>
        <end position="891"/>
    </location>
</feature>
<feature type="compositionally biased region" description="Basic and acidic residues" evidence="2">
    <location>
        <begin position="332"/>
        <end position="341"/>
    </location>
</feature>
<feature type="region of interest" description="Disordered" evidence="2">
    <location>
        <begin position="1040"/>
        <end position="1059"/>
    </location>
</feature>
<feature type="compositionally biased region" description="Polar residues" evidence="2">
    <location>
        <begin position="10"/>
        <end position="24"/>
    </location>
</feature>
<dbReference type="InterPro" id="IPR036420">
    <property type="entry name" value="BRCT_dom_sf"/>
</dbReference>
<dbReference type="Pfam" id="PF12738">
    <property type="entry name" value="PTCB-BRCT"/>
    <property type="match status" value="2"/>
</dbReference>
<proteinExistence type="predicted"/>
<organism evidence="4 5">
    <name type="scientific">Linnemannia exigua</name>
    <dbReference type="NCBI Taxonomy" id="604196"/>
    <lineage>
        <taxon>Eukaryota</taxon>
        <taxon>Fungi</taxon>
        <taxon>Fungi incertae sedis</taxon>
        <taxon>Mucoromycota</taxon>
        <taxon>Mortierellomycotina</taxon>
        <taxon>Mortierellomycetes</taxon>
        <taxon>Mortierellales</taxon>
        <taxon>Mortierellaceae</taxon>
        <taxon>Linnemannia</taxon>
    </lineage>
</organism>
<dbReference type="InterPro" id="IPR059215">
    <property type="entry name" value="BRCT2_TopBP1-like"/>
</dbReference>
<feature type="region of interest" description="Disordered" evidence="2">
    <location>
        <begin position="202"/>
        <end position="227"/>
    </location>
</feature>
<dbReference type="Proteomes" id="UP001194580">
    <property type="component" value="Unassembled WGS sequence"/>
</dbReference>
<feature type="compositionally biased region" description="Polar residues" evidence="2">
    <location>
        <begin position="880"/>
        <end position="891"/>
    </location>
</feature>
<feature type="compositionally biased region" description="Low complexity" evidence="2">
    <location>
        <begin position="839"/>
        <end position="852"/>
    </location>
</feature>
<dbReference type="GO" id="GO:0033314">
    <property type="term" value="P:mitotic DNA replication checkpoint signaling"/>
    <property type="evidence" value="ECO:0007669"/>
    <property type="project" value="TreeGrafter"/>
</dbReference>
<dbReference type="PROSITE" id="PS50172">
    <property type="entry name" value="BRCT"/>
    <property type="match status" value="6"/>
</dbReference>
<reference evidence="4" key="1">
    <citation type="journal article" date="2020" name="Fungal Divers.">
        <title>Resolving the Mortierellaceae phylogeny through synthesis of multi-gene phylogenetics and phylogenomics.</title>
        <authorList>
            <person name="Vandepol N."/>
            <person name="Liber J."/>
            <person name="Desiro A."/>
            <person name="Na H."/>
            <person name="Kennedy M."/>
            <person name="Barry K."/>
            <person name="Grigoriev I.V."/>
            <person name="Miller A.N."/>
            <person name="O'Donnell K."/>
            <person name="Stajich J.E."/>
            <person name="Bonito G."/>
        </authorList>
    </citation>
    <scope>NUCLEOTIDE SEQUENCE</scope>
    <source>
        <strain evidence="4">NRRL 28262</strain>
    </source>
</reference>
<dbReference type="EMBL" id="JAAAIL010000286">
    <property type="protein sequence ID" value="KAG0277312.1"/>
    <property type="molecule type" value="Genomic_DNA"/>
</dbReference>
<sequence length="1157" mass="127585">MFRQPRRPATTKTASTLQLTPSQNERPKPLQDWVVACTGYTKDDRDTAAKRVAELGGTLIVSMSSDTTVLIANKTGSPKYKIAHELDIPVVKPEWLDQVEALWIAGYPVDARKVFDECRLGPFQGCSVCITGLGHDVRNIIEKDVVQHGGRYTADLLKNQTTHLICDVGTGAKYKSAISWGGIKCVSINWFTDTVKTLERADETKYPPPTEASLEAKVQSKSGSGSGEKIRDAAALDELTLDPVTFHPPSDMYMEACQIFLCPSFSPEQILQYKKIIRLAGGIHVPEYDQREVTHVVVPSNNLETNTLALFNTDEELPYIVHQHWLRRSNRESKLVPESEHIVPFPTRTEDGQPKPVRMEGATTWTLDAAVTPNKDKNRRITSTSTTATLRSKALSKPNPSYGPSDIRSPQTESTPSSPSDKTAGTLSPSSVSPMQLRNGLRERTHSGLLTQALGDLSMVASTPFQITQEHSLTTRAADLHLAESDDDDTVKEEPVLNIFSGLYITTRGCNAKLEEFVRNETGACGGTYFDGDPPLVAKNKIRTVVPMKTKLEETHGFPGIVVTSCWFERSVADELVIGCSDHFLYFPMKTFPIEGFEDLFISASGLDLIEHTHFERAVKQLGGHFHKDVERGVTNVLITDKASGPKFEHMVRSRLCVVRKVWLQRCIEEGVCLPFDEFLLVSHRPIGSQGSGDNDDATQQDVSVVPTQSGIPSATPLDGLIVCLPNRVVGNVEEMRALVKRLGAKLSTSYNSNVTHLVHHGKISPAVLKDIRAANNHGVCVVAPSWLYKSDETGLRAPEQEHPEIYGTENLVYKDLRQSFASQSMPPPPTPTPPPRHSQASQSASIARQGSVSTPRTVAGRSGVVKSRVTSVKPRRSKSSVQQDLSQALQGTSAEKLSVKFNSEQKTTVMSSASALSGSGLMTDMYDQDANIPEPMEQDHQDNQDAAVIWQPAAFTPLPRDPSSRKRRRALGPSEDASNSDGPKAIGSYVPPDDEYYRASQDEEARVSRDVVHWVDTEGREKKRALMASLGYTNTASLFTHPSDQPAKNSDADVDPGTQLRPTKYFLLSGISAEQRERCKRTIRQLGGVVLEEMTAKTEEWGKKCTHLLTNGDNPPKTAKMVIARSRRASILTKSYMFACEEAGEYVDEELYRVHY</sequence>
<dbReference type="GO" id="GO:0006270">
    <property type="term" value="P:DNA replication initiation"/>
    <property type="evidence" value="ECO:0007669"/>
    <property type="project" value="TreeGrafter"/>
</dbReference>
<feature type="compositionally biased region" description="Polar residues" evidence="2">
    <location>
        <begin position="381"/>
        <end position="390"/>
    </location>
</feature>
<dbReference type="CDD" id="cd17731">
    <property type="entry name" value="BRCT_TopBP1_rpt2_like"/>
    <property type="match status" value="2"/>
</dbReference>
<dbReference type="AlphaFoldDB" id="A0AAD4DGC0"/>
<dbReference type="Pfam" id="PF00533">
    <property type="entry name" value="BRCT"/>
    <property type="match status" value="2"/>
</dbReference>
<dbReference type="PANTHER" id="PTHR13561">
    <property type="entry name" value="DNA REPLICATION REGULATOR DPB11-RELATED"/>
    <property type="match status" value="1"/>
</dbReference>
<dbReference type="SUPFAM" id="SSF52113">
    <property type="entry name" value="BRCT domain"/>
    <property type="match status" value="6"/>
</dbReference>
<dbReference type="InterPro" id="IPR001357">
    <property type="entry name" value="BRCT_dom"/>
</dbReference>
<name>A0AAD4DGC0_9FUNG</name>
<feature type="domain" description="BRCT" evidence="3">
    <location>
        <begin position="597"/>
        <end position="681"/>
    </location>
</feature>
<dbReference type="PANTHER" id="PTHR13561:SF20">
    <property type="entry name" value="DNA TOPOISOMERASE 2-BINDING PROTEIN 1"/>
    <property type="match status" value="1"/>
</dbReference>
<feature type="domain" description="BRCT" evidence="3">
    <location>
        <begin position="249"/>
        <end position="343"/>
    </location>
</feature>
<gene>
    <name evidence="4" type="primary">TOPBP1</name>
    <name evidence="4" type="ORF">BGZ95_006153</name>
</gene>
<feature type="domain" description="BRCT" evidence="3">
    <location>
        <begin position="25"/>
        <end position="96"/>
    </location>
</feature>
<dbReference type="GO" id="GO:0007095">
    <property type="term" value="P:mitotic G2 DNA damage checkpoint signaling"/>
    <property type="evidence" value="ECO:0007669"/>
    <property type="project" value="TreeGrafter"/>
</dbReference>
<feature type="domain" description="BRCT" evidence="3">
    <location>
        <begin position="123"/>
        <end position="208"/>
    </location>
</feature>
<evidence type="ECO:0000259" key="3">
    <source>
        <dbReference type="PROSITE" id="PS50172"/>
    </source>
</evidence>
<keyword evidence="1" id="KW-0677">Repeat</keyword>
<keyword evidence="5" id="KW-1185">Reference proteome</keyword>
<feature type="compositionally biased region" description="Polar residues" evidence="2">
    <location>
        <begin position="1040"/>
        <end position="1049"/>
    </location>
</feature>
<feature type="compositionally biased region" description="Pro residues" evidence="2">
    <location>
        <begin position="826"/>
        <end position="837"/>
    </location>
</feature>
<feature type="compositionally biased region" description="Polar residues" evidence="2">
    <location>
        <begin position="421"/>
        <end position="435"/>
    </location>
</feature>
<feature type="region of interest" description="Disordered" evidence="2">
    <location>
        <begin position="1"/>
        <end position="26"/>
    </location>
</feature>
<evidence type="ECO:0000256" key="1">
    <source>
        <dbReference type="ARBA" id="ARBA00022737"/>
    </source>
</evidence>